<feature type="domain" description="Serpin" evidence="7">
    <location>
        <begin position="462"/>
        <end position="715"/>
    </location>
</feature>
<dbReference type="HOGENOM" id="CLU_022846_0_0_1"/>
<evidence type="ECO:0000313" key="9">
    <source>
        <dbReference type="Proteomes" id="UP000006591"/>
    </source>
</evidence>
<evidence type="ECO:0000256" key="6">
    <source>
        <dbReference type="SAM" id="Phobius"/>
    </source>
</evidence>
<dbReference type="InterPro" id="IPR036186">
    <property type="entry name" value="Serpin_sf"/>
</dbReference>
<dbReference type="Gene3D" id="3.30.497.10">
    <property type="entry name" value="Antithrombin, subunit I, domain 2"/>
    <property type="match status" value="2"/>
</dbReference>
<evidence type="ECO:0000256" key="5">
    <source>
        <dbReference type="RuleBase" id="RU000411"/>
    </source>
</evidence>
<dbReference type="InterPro" id="IPR023795">
    <property type="entry name" value="Serpin_CS"/>
</dbReference>
<dbReference type="InterPro" id="IPR000215">
    <property type="entry name" value="Serpin_fam"/>
</dbReference>
<dbReference type="Pfam" id="PF00079">
    <property type="entry name" value="Serpin"/>
    <property type="match status" value="3"/>
</dbReference>
<dbReference type="FunFam" id="2.10.310.10:FF:000001">
    <property type="entry name" value="Serpin family A member 1"/>
    <property type="match status" value="1"/>
</dbReference>
<organism evidence="8">
    <name type="scientific">Oryza nivara</name>
    <name type="common">Indian wild rice</name>
    <name type="synonym">Oryza sativa f. spontanea</name>
    <dbReference type="NCBI Taxonomy" id="4536"/>
    <lineage>
        <taxon>Eukaryota</taxon>
        <taxon>Viridiplantae</taxon>
        <taxon>Streptophyta</taxon>
        <taxon>Embryophyta</taxon>
        <taxon>Tracheophyta</taxon>
        <taxon>Spermatophyta</taxon>
        <taxon>Magnoliopsida</taxon>
        <taxon>Liliopsida</taxon>
        <taxon>Poales</taxon>
        <taxon>Poaceae</taxon>
        <taxon>BOP clade</taxon>
        <taxon>Oryzoideae</taxon>
        <taxon>Oryzeae</taxon>
        <taxon>Oryzinae</taxon>
        <taxon>Oryza</taxon>
    </lineage>
</organism>
<keyword evidence="6" id="KW-1133">Transmembrane helix</keyword>
<evidence type="ECO:0000256" key="4">
    <source>
        <dbReference type="ARBA" id="ARBA00049586"/>
    </source>
</evidence>
<dbReference type="Gramene" id="ONIVA03G27030.1">
    <property type="protein sequence ID" value="ONIVA03G27030.1"/>
    <property type="gene ID" value="ONIVA03G27030"/>
</dbReference>
<dbReference type="GO" id="GO:0005615">
    <property type="term" value="C:extracellular space"/>
    <property type="evidence" value="ECO:0007669"/>
    <property type="project" value="InterPro"/>
</dbReference>
<dbReference type="AlphaFoldDB" id="A0A0E0GQH4"/>
<dbReference type="GO" id="GO:0004867">
    <property type="term" value="F:serine-type endopeptidase inhibitor activity"/>
    <property type="evidence" value="ECO:0007669"/>
    <property type="project" value="UniProtKB-KW"/>
</dbReference>
<feature type="domain" description="Serpin" evidence="7">
    <location>
        <begin position="15"/>
        <end position="461"/>
    </location>
</feature>
<keyword evidence="3" id="KW-0722">Serine protease inhibitor</keyword>
<feature type="transmembrane region" description="Helical" evidence="6">
    <location>
        <begin position="169"/>
        <end position="187"/>
    </location>
</feature>
<dbReference type="SUPFAM" id="SSF56574">
    <property type="entry name" value="Serpins"/>
    <property type="match status" value="2"/>
</dbReference>
<protein>
    <recommendedName>
        <fullName evidence="7">Serpin domain-containing protein</fullName>
    </recommendedName>
</protein>
<dbReference type="SMART" id="SM00093">
    <property type="entry name" value="SERPIN"/>
    <property type="match status" value="2"/>
</dbReference>
<dbReference type="eggNOG" id="KOG2392">
    <property type="taxonomic scope" value="Eukaryota"/>
</dbReference>
<evidence type="ECO:0000256" key="2">
    <source>
        <dbReference type="ARBA" id="ARBA00022690"/>
    </source>
</evidence>
<dbReference type="CDD" id="cd02043">
    <property type="entry name" value="serpinP_plants"/>
    <property type="match status" value="1"/>
</dbReference>
<dbReference type="FunFam" id="2.30.39.10:FF:000022">
    <property type="entry name" value="Os11g0230400 protein"/>
    <property type="match status" value="1"/>
</dbReference>
<comment type="similarity">
    <text evidence="1 5">Belongs to the serpin family.</text>
</comment>
<dbReference type="Gene3D" id="2.30.39.10">
    <property type="entry name" value="Alpha-1-antitrypsin, domain 1"/>
    <property type="match status" value="2"/>
</dbReference>
<name>A0A0E0GQH4_ORYNI</name>
<keyword evidence="6" id="KW-0472">Membrane</keyword>
<evidence type="ECO:0000256" key="1">
    <source>
        <dbReference type="ARBA" id="ARBA00009500"/>
    </source>
</evidence>
<accession>A0A0E0GQH4</accession>
<dbReference type="Proteomes" id="UP000006591">
    <property type="component" value="Chromosome 3"/>
</dbReference>
<dbReference type="STRING" id="4536.A0A0E0GQH4"/>
<keyword evidence="6" id="KW-0812">Transmembrane</keyword>
<dbReference type="Gene3D" id="6.20.40.10">
    <property type="match status" value="1"/>
</dbReference>
<dbReference type="PANTHER" id="PTHR11461:SF211">
    <property type="entry name" value="GH10112P-RELATED"/>
    <property type="match status" value="1"/>
</dbReference>
<keyword evidence="2" id="KW-0646">Protease inhibitor</keyword>
<dbReference type="InterPro" id="IPR042185">
    <property type="entry name" value="Serpin_sf_2"/>
</dbReference>
<dbReference type="OMA" id="NLANIDW"/>
<evidence type="ECO:0000259" key="7">
    <source>
        <dbReference type="SMART" id="SM00093"/>
    </source>
</evidence>
<dbReference type="PANTHER" id="PTHR11461">
    <property type="entry name" value="SERINE PROTEASE INHIBITOR, SERPIN"/>
    <property type="match status" value="1"/>
</dbReference>
<reference evidence="8" key="2">
    <citation type="submission" date="2018-04" db="EMBL/GenBank/DDBJ databases">
        <title>OnivRS2 (Oryza nivara Reference Sequence Version 2).</title>
        <authorList>
            <person name="Zhang J."/>
            <person name="Kudrna D."/>
            <person name="Lee S."/>
            <person name="Talag J."/>
            <person name="Rajasekar S."/>
            <person name="Welchert J."/>
            <person name="Hsing Y.-I."/>
            <person name="Wing R.A."/>
        </authorList>
    </citation>
    <scope>NUCLEOTIDE SEQUENCE [LARGE SCALE GENOMIC DNA]</scope>
    <source>
        <strain evidence="8">SL10</strain>
    </source>
</reference>
<dbReference type="EnsemblPlants" id="ONIVA03G27030.1">
    <property type="protein sequence ID" value="ONIVA03G27030.1"/>
    <property type="gene ID" value="ONIVA03G27030"/>
</dbReference>
<dbReference type="PROSITE" id="PS00284">
    <property type="entry name" value="SERPIN"/>
    <property type="match status" value="2"/>
</dbReference>
<dbReference type="Gene3D" id="2.10.310.10">
    <property type="entry name" value="Serpins superfamily"/>
    <property type="match status" value="1"/>
</dbReference>
<evidence type="ECO:0000313" key="8">
    <source>
        <dbReference type="EnsemblPlants" id="ONIVA03G27030.1"/>
    </source>
</evidence>
<dbReference type="InterPro" id="IPR023796">
    <property type="entry name" value="Serpin_dom"/>
</dbReference>
<reference evidence="8" key="1">
    <citation type="submission" date="2015-04" db="UniProtKB">
        <authorList>
            <consortium name="EnsemblPlants"/>
        </authorList>
    </citation>
    <scope>IDENTIFICATION</scope>
    <source>
        <strain evidence="8">SL10</strain>
    </source>
</reference>
<dbReference type="InterPro" id="IPR042178">
    <property type="entry name" value="Serpin_sf_1"/>
</dbReference>
<sequence length="719" mass="78773">MAADLRVSIAHQTAFALRLAAALSSPAHPAGGAGRNVAFSPLSLHVALSLVAAGAGGATRDQLASALGGPGSAEGLHAFAEQLVQLVLADASGAGGPRVAFADGVFVDASLSLKKTFGDVAVGKYKAETHSVDFQTKWLLLPSNLANIDWEHYLLLPSLEKKLEKYGKIFLVFTIVGIIYVIMWFPFTAILEIMSLKDDEPITHWTSGKAAEVASQVNSWVEKVTSGLIKEILPPGSVDHTTRLVLGNALYFKGAWTEKFDASKTKDGEFHLLDGKSVQAPFMSTSKKQYISSYDNLKVLKLPYQQGRDKRQFSMYILLPEAQDGLWSLAEKLNSEPEFLEKHIPTRQVTVGQFKLPKFKISFGFEVSDLLKSLGLHLPFSSEADLTEMVDSPEGKNLFVSSVFHKSFVEVNEEGTEAAAATAAVITLRSAPIAEDFVADHPFLFLIREDMTGVVLFVGHVAAEVLGQVNSWVDRVTSGLIKNIATPRSINHNTKLVLANALYFKGAWAEKFDVSKTEDGEFHLLDGESVQAPFMSTRKKQYLSSYDSLKVLKLPYLQGGDKRQFSMYILLPEAQDGLWSLAEKLNSEPEFMENHIPMRPVHVGQFKLPKFKISFGFGASGLLKGLGLPLLFGSEVDLIEMVDSPGAQNLFVSSVFHKSFIEVNEEGTEATAAVMVSMEHSRPRRLNFVADHPFMFLIREDVTGVILFIGHVVNPLLAV</sequence>
<proteinExistence type="inferred from homology"/>
<keyword evidence="9" id="KW-1185">Reference proteome</keyword>
<evidence type="ECO:0000256" key="3">
    <source>
        <dbReference type="ARBA" id="ARBA00022900"/>
    </source>
</evidence>
<comment type="function">
    <text evidence="4">Probable serine protease inhibitor.</text>
</comment>